<accession>A0ABC8TGH9</accession>
<evidence type="ECO:0000259" key="1">
    <source>
        <dbReference type="Pfam" id="PF05678"/>
    </source>
</evidence>
<organism evidence="2 3">
    <name type="scientific">Ilex paraguariensis</name>
    <name type="common">yerba mate</name>
    <dbReference type="NCBI Taxonomy" id="185542"/>
    <lineage>
        <taxon>Eukaryota</taxon>
        <taxon>Viridiplantae</taxon>
        <taxon>Streptophyta</taxon>
        <taxon>Embryophyta</taxon>
        <taxon>Tracheophyta</taxon>
        <taxon>Spermatophyta</taxon>
        <taxon>Magnoliopsida</taxon>
        <taxon>eudicotyledons</taxon>
        <taxon>Gunneridae</taxon>
        <taxon>Pentapetalae</taxon>
        <taxon>asterids</taxon>
        <taxon>campanulids</taxon>
        <taxon>Aquifoliales</taxon>
        <taxon>Aquifoliaceae</taxon>
        <taxon>Ilex</taxon>
    </lineage>
</organism>
<dbReference type="PANTHER" id="PTHR34777:SF25">
    <property type="entry name" value="VQ DOMAIN-CONTAINING PROTEIN"/>
    <property type="match status" value="1"/>
</dbReference>
<dbReference type="EMBL" id="CAUOFW020004602">
    <property type="protein sequence ID" value="CAK9166378.1"/>
    <property type="molecule type" value="Genomic_DNA"/>
</dbReference>
<protein>
    <recommendedName>
        <fullName evidence="1">VQ domain-containing protein</fullName>
    </recommendedName>
</protein>
<name>A0ABC8TGH9_9AQUA</name>
<sequence>MAGLSSDREPVKVVIINTRYVETDQLSFKSVVQSLTGKDSGVACTVEKPFVGQRKRKCGGGSGAGAGAGAGLRLCKEASFKDLERSLLELPPMEDLPSLWTE</sequence>
<dbReference type="InterPro" id="IPR008889">
    <property type="entry name" value="VQ"/>
</dbReference>
<gene>
    <name evidence="2" type="ORF">ILEXP_LOCUS35595</name>
</gene>
<dbReference type="Pfam" id="PF05678">
    <property type="entry name" value="VQ"/>
    <property type="match status" value="1"/>
</dbReference>
<dbReference type="Proteomes" id="UP001642360">
    <property type="component" value="Unassembled WGS sequence"/>
</dbReference>
<feature type="domain" description="VQ" evidence="1">
    <location>
        <begin position="15"/>
        <end position="41"/>
    </location>
</feature>
<comment type="caution">
    <text evidence="2">The sequence shown here is derived from an EMBL/GenBank/DDBJ whole genome shotgun (WGS) entry which is preliminary data.</text>
</comment>
<keyword evidence="3" id="KW-1185">Reference proteome</keyword>
<dbReference type="PANTHER" id="PTHR34777">
    <property type="entry name" value="VQ MOTIF-CONTAINING PROTEIN 10"/>
    <property type="match status" value="1"/>
</dbReference>
<dbReference type="AlphaFoldDB" id="A0ABC8TGH9"/>
<reference evidence="2 3" key="1">
    <citation type="submission" date="2024-02" db="EMBL/GenBank/DDBJ databases">
        <authorList>
            <person name="Vignale AGUSTIN F."/>
            <person name="Sosa J E."/>
            <person name="Modenutti C."/>
        </authorList>
    </citation>
    <scope>NUCLEOTIDE SEQUENCE [LARGE SCALE GENOMIC DNA]</scope>
</reference>
<proteinExistence type="predicted"/>
<evidence type="ECO:0000313" key="3">
    <source>
        <dbReference type="Proteomes" id="UP001642360"/>
    </source>
</evidence>
<dbReference type="InterPro" id="IPR039608">
    <property type="entry name" value="VQ_1/10"/>
</dbReference>
<evidence type="ECO:0000313" key="2">
    <source>
        <dbReference type="EMBL" id="CAK9166378.1"/>
    </source>
</evidence>